<dbReference type="EMBL" id="JAHUZN010000007">
    <property type="protein sequence ID" value="KAG8489268.1"/>
    <property type="molecule type" value="Genomic_DNA"/>
</dbReference>
<evidence type="ECO:0000256" key="1">
    <source>
        <dbReference type="ARBA" id="ARBA00022723"/>
    </source>
</evidence>
<keyword evidence="3" id="KW-0862">Zinc</keyword>
<dbReference type="Pfam" id="PF14372">
    <property type="entry name" value="hAT-like_RNase-H"/>
    <property type="match status" value="1"/>
</dbReference>
<keyword evidence="5" id="KW-0238">DNA-binding</keyword>
<dbReference type="AlphaFoldDB" id="A0A8J5YSM5"/>
<feature type="compositionally biased region" description="Polar residues" evidence="8">
    <location>
        <begin position="1"/>
        <end position="34"/>
    </location>
</feature>
<organism evidence="10 11">
    <name type="scientific">Gossypium anomalum</name>
    <dbReference type="NCBI Taxonomy" id="47600"/>
    <lineage>
        <taxon>Eukaryota</taxon>
        <taxon>Viridiplantae</taxon>
        <taxon>Streptophyta</taxon>
        <taxon>Embryophyta</taxon>
        <taxon>Tracheophyta</taxon>
        <taxon>Spermatophyta</taxon>
        <taxon>Magnoliopsida</taxon>
        <taxon>eudicotyledons</taxon>
        <taxon>Gunneridae</taxon>
        <taxon>Pentapetalae</taxon>
        <taxon>rosids</taxon>
        <taxon>malvids</taxon>
        <taxon>Malvales</taxon>
        <taxon>Malvaceae</taxon>
        <taxon>Malvoideae</taxon>
        <taxon>Gossypium</taxon>
    </lineage>
</organism>
<keyword evidence="2 7" id="KW-0863">Zinc-finger</keyword>
<dbReference type="GO" id="GO:0008270">
    <property type="term" value="F:zinc ion binding"/>
    <property type="evidence" value="ECO:0007669"/>
    <property type="project" value="UniProtKB-KW"/>
</dbReference>
<proteinExistence type="predicted"/>
<evidence type="ECO:0000313" key="10">
    <source>
        <dbReference type="EMBL" id="KAG8489268.1"/>
    </source>
</evidence>
<feature type="domain" description="BED-type" evidence="9">
    <location>
        <begin position="42"/>
        <end position="98"/>
    </location>
</feature>
<feature type="region of interest" description="Disordered" evidence="8">
    <location>
        <begin position="1"/>
        <end position="45"/>
    </location>
</feature>
<dbReference type="InterPro" id="IPR036236">
    <property type="entry name" value="Znf_C2H2_sf"/>
</dbReference>
<name>A0A8J5YSM5_9ROSI</name>
<keyword evidence="4" id="KW-0805">Transcription regulation</keyword>
<evidence type="ECO:0000256" key="2">
    <source>
        <dbReference type="ARBA" id="ARBA00022771"/>
    </source>
</evidence>
<dbReference type="InterPro" id="IPR052035">
    <property type="entry name" value="ZnF_BED_domain_contain"/>
</dbReference>
<dbReference type="PANTHER" id="PTHR46481:SF8">
    <property type="entry name" value="ZINC FINGER BED DOMAIN-CONTAINING PROTEIN RICESLEEPER 1-LIKE"/>
    <property type="match status" value="1"/>
</dbReference>
<keyword evidence="1" id="KW-0479">Metal-binding</keyword>
<dbReference type="OrthoDB" id="995098at2759"/>
<dbReference type="SUPFAM" id="SSF53098">
    <property type="entry name" value="Ribonuclease H-like"/>
    <property type="match status" value="1"/>
</dbReference>
<dbReference type="Proteomes" id="UP000701853">
    <property type="component" value="Chromosome 7"/>
</dbReference>
<dbReference type="InterPro" id="IPR003656">
    <property type="entry name" value="Znf_BED"/>
</dbReference>
<protein>
    <recommendedName>
        <fullName evidence="9">BED-type domain-containing protein</fullName>
    </recommendedName>
</protein>
<evidence type="ECO:0000256" key="4">
    <source>
        <dbReference type="ARBA" id="ARBA00023015"/>
    </source>
</evidence>
<dbReference type="InterPro" id="IPR025525">
    <property type="entry name" value="hAT-like_transposase_RNase-H"/>
</dbReference>
<dbReference type="PANTHER" id="PTHR46481">
    <property type="entry name" value="ZINC FINGER BED DOMAIN-CONTAINING PROTEIN 4"/>
    <property type="match status" value="1"/>
</dbReference>
<accession>A0A8J5YSM5</accession>
<evidence type="ECO:0000256" key="5">
    <source>
        <dbReference type="ARBA" id="ARBA00023125"/>
    </source>
</evidence>
<evidence type="ECO:0000256" key="8">
    <source>
        <dbReference type="SAM" id="MobiDB-lite"/>
    </source>
</evidence>
<dbReference type="InterPro" id="IPR012337">
    <property type="entry name" value="RNaseH-like_sf"/>
</dbReference>
<evidence type="ECO:0000259" key="9">
    <source>
        <dbReference type="PROSITE" id="PS50808"/>
    </source>
</evidence>
<evidence type="ECO:0000313" key="11">
    <source>
        <dbReference type="Proteomes" id="UP000701853"/>
    </source>
</evidence>
<dbReference type="SMART" id="SM00614">
    <property type="entry name" value="ZnF_BED"/>
    <property type="match status" value="1"/>
</dbReference>
<dbReference type="SUPFAM" id="SSF57667">
    <property type="entry name" value="beta-beta-alpha zinc fingers"/>
    <property type="match status" value="1"/>
</dbReference>
<reference evidence="10 11" key="1">
    <citation type="journal article" date="2021" name="bioRxiv">
        <title>The Gossypium anomalum genome as a resource for cotton improvement and evolutionary analysis of hybrid incompatibility.</title>
        <authorList>
            <person name="Grover C.E."/>
            <person name="Yuan D."/>
            <person name="Arick M.A."/>
            <person name="Miller E.R."/>
            <person name="Hu G."/>
            <person name="Peterson D.G."/>
            <person name="Wendel J.F."/>
            <person name="Udall J.A."/>
        </authorList>
    </citation>
    <scope>NUCLEOTIDE SEQUENCE [LARGE SCALE GENOMIC DNA]</scope>
    <source>
        <strain evidence="10">JFW-Udall</strain>
        <tissue evidence="10">Leaf</tissue>
    </source>
</reference>
<dbReference type="GO" id="GO:0003677">
    <property type="term" value="F:DNA binding"/>
    <property type="evidence" value="ECO:0007669"/>
    <property type="project" value="UniProtKB-KW"/>
</dbReference>
<dbReference type="PROSITE" id="PS50808">
    <property type="entry name" value="ZF_BED"/>
    <property type="match status" value="1"/>
</dbReference>
<evidence type="ECO:0000256" key="3">
    <source>
        <dbReference type="ARBA" id="ARBA00022833"/>
    </source>
</evidence>
<dbReference type="Pfam" id="PF02892">
    <property type="entry name" value="zf-BED"/>
    <property type="match status" value="1"/>
</dbReference>
<keyword evidence="11" id="KW-1185">Reference proteome</keyword>
<evidence type="ECO:0000256" key="7">
    <source>
        <dbReference type="PROSITE-ProRule" id="PRU00027"/>
    </source>
</evidence>
<evidence type="ECO:0000256" key="6">
    <source>
        <dbReference type="ARBA" id="ARBA00023163"/>
    </source>
</evidence>
<comment type="caution">
    <text evidence="10">The sequence shown here is derived from an EMBL/GenBank/DDBJ whole genome shotgun (WGS) entry which is preliminary data.</text>
</comment>
<gene>
    <name evidence="10" type="ORF">CXB51_017286</name>
</gene>
<sequence length="348" mass="40065">MSIEPTSIEGSVTPPNSIDSENSGVRASSQTKGTTGKRKATPQRSEVWSHFTKIINSEGASKAKCNYCQKEFCCDMKENGTGSLKYHIGSCNKNPSNVVDTSQGQLGLPRKGVKRREGHLLTWRFDQEACRKGLAQMIMIDELPFKFVENTAQNFERAFERFEEQDTNCRAELERGEGWPSVDDWANVRDLRDFLEHFYKLNSNVDFNVMAIKMKEKYDKYWGDIDKMNLLMSVACVLDPRQKLKYLEFALSEMSNSGKASKMMQKLKESLYELFDEYKPPLHSTCSQLSVPTHVSLGEPQQKMKRRMQALYKKRELEICGEDKTSELDKYLAEANEEFVEDFDILLW</sequence>
<keyword evidence="6" id="KW-0804">Transcription</keyword>